<dbReference type="EMBL" id="VSSQ01060296">
    <property type="protein sequence ID" value="MPN13752.1"/>
    <property type="molecule type" value="Genomic_DNA"/>
</dbReference>
<name>A0A645FJP2_9ZZZZ</name>
<proteinExistence type="predicted"/>
<comment type="caution">
    <text evidence="1">The sequence shown here is derived from an EMBL/GenBank/DDBJ whole genome shotgun (WGS) entry which is preliminary data.</text>
</comment>
<organism evidence="1">
    <name type="scientific">bioreactor metagenome</name>
    <dbReference type="NCBI Taxonomy" id="1076179"/>
    <lineage>
        <taxon>unclassified sequences</taxon>
        <taxon>metagenomes</taxon>
        <taxon>ecological metagenomes</taxon>
    </lineage>
</organism>
<reference evidence="1" key="1">
    <citation type="submission" date="2019-08" db="EMBL/GenBank/DDBJ databases">
        <authorList>
            <person name="Kucharzyk K."/>
            <person name="Murdoch R.W."/>
            <person name="Higgins S."/>
            <person name="Loffler F."/>
        </authorList>
    </citation>
    <scope>NUCLEOTIDE SEQUENCE</scope>
</reference>
<gene>
    <name evidence="1" type="ORF">SDC9_161077</name>
</gene>
<evidence type="ECO:0000313" key="1">
    <source>
        <dbReference type="EMBL" id="MPN13752.1"/>
    </source>
</evidence>
<sequence length="48" mass="5529">MSYFTYHLLVKGKAYLFPGIPETWGLAEKPWNNSLGYFGSEKVINTIF</sequence>
<protein>
    <submittedName>
        <fullName evidence="1">Uncharacterized protein</fullName>
    </submittedName>
</protein>
<accession>A0A645FJP2</accession>
<dbReference type="AlphaFoldDB" id="A0A645FJP2"/>